<sequence length="403" mass="45163">MKGSYFEKKTPDSSENLLDSNGTKSLLIISVMGGTPASNFEFENVDLLFSQQKTFINDLVDEMQLHSVDVISIVRLSNTKILVSFDSSVTRAMVDDCLSDLSLFSSSRLSITYDYFELHKTLSNDVLDFISSCVNETNQSRIYELLDMFQNGDTFFSKKELERAFSKNEFVAHVQSIVDLTTGKARSLEVLCRWQHPDLGLLFPGAFLPSILANGKELEFDTYMLKTVKEMMFSTSLPLSLNINCSSLQSEQFVKSIIEFVTNSSIGNRLKLELTELASIGDHSVCHTNITKLQTNGVYISLDDFGSGLTNLNYLTYLKPDEIKLDKVLLDAALGNDLMHSSLAKQMIRSVVQWVESMPNVQLVVEGIERDDQRAFLVKSGVAVGQGFIYGKPCHIEDFSFIE</sequence>
<dbReference type="SMART" id="SM00052">
    <property type="entry name" value="EAL"/>
    <property type="match status" value="1"/>
</dbReference>
<reference evidence="2 3" key="1">
    <citation type="submission" date="2014-10" db="EMBL/GenBank/DDBJ databases">
        <title>The Complete Genome Sequence for the Shellfish Pathogen Vibrio coralliilyticus RE98 Isolated from a Shellfish Hatchery.</title>
        <authorList>
            <person name="Richards G.P."/>
            <person name="Bono J.L."/>
            <person name="Watson M.A."/>
            <person name="Needleman D.S."/>
        </authorList>
    </citation>
    <scope>NUCLEOTIDE SEQUENCE [LARGE SCALE GENOMIC DNA]</scope>
    <source>
        <strain evidence="2 3">RE98</strain>
        <plasmid evidence="2 3">p380</plasmid>
    </source>
</reference>
<organism evidence="2 3">
    <name type="scientific">Vibrio coralliilyticus</name>
    <dbReference type="NCBI Taxonomy" id="190893"/>
    <lineage>
        <taxon>Bacteria</taxon>
        <taxon>Pseudomonadati</taxon>
        <taxon>Pseudomonadota</taxon>
        <taxon>Gammaproteobacteria</taxon>
        <taxon>Vibrionales</taxon>
        <taxon>Vibrionaceae</taxon>
        <taxon>Vibrio</taxon>
    </lineage>
</organism>
<dbReference type="KEGG" id="vcy:IX92_27030"/>
<dbReference type="PANTHER" id="PTHR33121">
    <property type="entry name" value="CYCLIC DI-GMP PHOSPHODIESTERASE PDEF"/>
    <property type="match status" value="1"/>
</dbReference>
<dbReference type="InterPro" id="IPR001633">
    <property type="entry name" value="EAL_dom"/>
</dbReference>
<dbReference type="Pfam" id="PF00563">
    <property type="entry name" value="EAL"/>
    <property type="match status" value="1"/>
</dbReference>
<dbReference type="PROSITE" id="PS50883">
    <property type="entry name" value="EAL"/>
    <property type="match status" value="1"/>
</dbReference>
<evidence type="ECO:0000313" key="3">
    <source>
        <dbReference type="Proteomes" id="UP000030081"/>
    </source>
</evidence>
<dbReference type="CDD" id="cd01948">
    <property type="entry name" value="EAL"/>
    <property type="match status" value="1"/>
</dbReference>
<dbReference type="EMBL" id="CP009619">
    <property type="protein sequence ID" value="AIW22707.1"/>
    <property type="molecule type" value="Genomic_DNA"/>
</dbReference>
<name>A0AAN0SHN6_9VIBR</name>
<dbReference type="AlphaFoldDB" id="A0AAN0SHN6"/>
<dbReference type="Gene3D" id="3.20.20.450">
    <property type="entry name" value="EAL domain"/>
    <property type="match status" value="1"/>
</dbReference>
<geneLocation type="plasmid" evidence="2 3">
    <name>p380</name>
</geneLocation>
<proteinExistence type="predicted"/>
<feature type="domain" description="EAL" evidence="1">
    <location>
        <begin position="154"/>
        <end position="403"/>
    </location>
</feature>
<dbReference type="PANTHER" id="PTHR33121:SF79">
    <property type="entry name" value="CYCLIC DI-GMP PHOSPHODIESTERASE PDED-RELATED"/>
    <property type="match status" value="1"/>
</dbReference>
<keyword evidence="3" id="KW-1185">Reference proteome</keyword>
<accession>A0AAN0SHN6</accession>
<protein>
    <recommendedName>
        <fullName evidence="1">EAL domain-containing protein</fullName>
    </recommendedName>
</protein>
<keyword evidence="2" id="KW-0614">Plasmid</keyword>
<dbReference type="Proteomes" id="UP000030081">
    <property type="component" value="Plasmid p380"/>
</dbReference>
<dbReference type="GO" id="GO:0071111">
    <property type="term" value="F:cyclic-guanylate-specific phosphodiesterase activity"/>
    <property type="evidence" value="ECO:0007669"/>
    <property type="project" value="InterPro"/>
</dbReference>
<evidence type="ECO:0000313" key="2">
    <source>
        <dbReference type="EMBL" id="AIW22707.1"/>
    </source>
</evidence>
<evidence type="ECO:0000259" key="1">
    <source>
        <dbReference type="PROSITE" id="PS50883"/>
    </source>
</evidence>
<dbReference type="InterPro" id="IPR050706">
    <property type="entry name" value="Cyclic-di-GMP_PDE-like"/>
</dbReference>
<dbReference type="InterPro" id="IPR035919">
    <property type="entry name" value="EAL_sf"/>
</dbReference>
<dbReference type="SUPFAM" id="SSF141868">
    <property type="entry name" value="EAL domain-like"/>
    <property type="match status" value="1"/>
</dbReference>
<gene>
    <name evidence="2" type="ORF">IX92_27030</name>
</gene>